<dbReference type="AlphaFoldDB" id="A0A843WI59"/>
<sequence length="291" mass="32201">MDYLRMINPSQLMAERGSNLVVINPGSANVRIGLAREQMPFNIPHCIAWHVKGRGEVPKFTMKDQFINSQATYVQGSEREEVYKDIASSMKVRFIDEDAEDSPFPRKALLTGMVAGGELLFRTCFRRGRGHIRRWCPTLLRRSKVGGGIQEAIRRVRPQASKQAAGSRARPGPRSYADVLNGGIGTRRQHGKVAREADEDTIKRRLKDLTGARWGVVRVALKLFLGVGSCVEGTEKVVEAAFFAADSLRELPASIIVSFYGEQLVVRCVVLQERASTYVVAASRVIGAFPG</sequence>
<name>A0A843WI59_COLES</name>
<dbReference type="InterPro" id="IPR043129">
    <property type="entry name" value="ATPase_NBD"/>
</dbReference>
<dbReference type="EMBL" id="NMUH01003386">
    <property type="protein sequence ID" value="MQM05281.1"/>
    <property type="molecule type" value="Genomic_DNA"/>
</dbReference>
<dbReference type="Proteomes" id="UP000652761">
    <property type="component" value="Unassembled WGS sequence"/>
</dbReference>
<comment type="caution">
    <text evidence="1">The sequence shown here is derived from an EMBL/GenBank/DDBJ whole genome shotgun (WGS) entry which is preliminary data.</text>
</comment>
<protein>
    <submittedName>
        <fullName evidence="1">Uncharacterized protein</fullName>
    </submittedName>
</protein>
<proteinExistence type="predicted"/>
<organism evidence="1 2">
    <name type="scientific">Colocasia esculenta</name>
    <name type="common">Wild taro</name>
    <name type="synonym">Arum esculentum</name>
    <dbReference type="NCBI Taxonomy" id="4460"/>
    <lineage>
        <taxon>Eukaryota</taxon>
        <taxon>Viridiplantae</taxon>
        <taxon>Streptophyta</taxon>
        <taxon>Embryophyta</taxon>
        <taxon>Tracheophyta</taxon>
        <taxon>Spermatophyta</taxon>
        <taxon>Magnoliopsida</taxon>
        <taxon>Liliopsida</taxon>
        <taxon>Araceae</taxon>
        <taxon>Aroideae</taxon>
        <taxon>Colocasieae</taxon>
        <taxon>Colocasia</taxon>
    </lineage>
</organism>
<evidence type="ECO:0000313" key="2">
    <source>
        <dbReference type="Proteomes" id="UP000652761"/>
    </source>
</evidence>
<keyword evidence="2" id="KW-1185">Reference proteome</keyword>
<accession>A0A843WI59</accession>
<feature type="non-terminal residue" evidence="1">
    <location>
        <position position="1"/>
    </location>
</feature>
<evidence type="ECO:0000313" key="1">
    <source>
        <dbReference type="EMBL" id="MQM05281.1"/>
    </source>
</evidence>
<dbReference type="Gene3D" id="3.30.420.40">
    <property type="match status" value="1"/>
</dbReference>
<dbReference type="FunFam" id="3.30.420.40:FF:000378">
    <property type="entry name" value="Actin-related protein 9"/>
    <property type="match status" value="1"/>
</dbReference>
<reference evidence="1" key="1">
    <citation type="submission" date="2017-07" db="EMBL/GenBank/DDBJ databases">
        <title>Taro Niue Genome Assembly and Annotation.</title>
        <authorList>
            <person name="Atibalentja N."/>
            <person name="Keating K."/>
            <person name="Fields C.J."/>
        </authorList>
    </citation>
    <scope>NUCLEOTIDE SEQUENCE</scope>
    <source>
        <strain evidence="1">Niue_2</strain>
        <tissue evidence="1">Leaf</tissue>
    </source>
</reference>
<dbReference type="OrthoDB" id="5572108at2759"/>
<gene>
    <name evidence="1" type="ORF">Taro_038090</name>
</gene>
<dbReference type="SUPFAM" id="SSF53067">
    <property type="entry name" value="Actin-like ATPase domain"/>
    <property type="match status" value="1"/>
</dbReference>